<feature type="region of interest" description="Disordered" evidence="12">
    <location>
        <begin position="16"/>
        <end position="41"/>
    </location>
</feature>
<dbReference type="SFLD" id="SFLDS00003">
    <property type="entry name" value="Haloacid_Dehalogenase"/>
    <property type="match status" value="1"/>
</dbReference>
<evidence type="ECO:0000256" key="3">
    <source>
        <dbReference type="ARBA" id="ARBA00022692"/>
    </source>
</evidence>
<feature type="transmembrane region" description="Helical" evidence="11">
    <location>
        <begin position="402"/>
        <end position="424"/>
    </location>
</feature>
<evidence type="ECO:0000313" key="15">
    <source>
        <dbReference type="Proteomes" id="UP001154282"/>
    </source>
</evidence>
<sequence length="845" mass="90858">MEASTAVRHAFGVIDFPSIRPSSSSSSRQRRLHSLPSLPLPNRLVSPNIHRRFVARCVSEPANRHTHHNHHEDPHHNHHDHHHHHHNHGHHHHHHGDELEELTGTQKAVIRFADAVRWTDLASLLREHLQLCCCSAALFLAAAICPYLAPKAVAKPLQNAFMIVGFPLVGVSASLDALIDIAGGKVNIHVLMALAAFASVFMGNALEGGLLLAMFNLAHIAEEFFTSRSLVDVKELKENHPDSALVLDVEEGKLPDLTHLSYSSVPVHDIEVGSYVLVGAGEAVPVDCQIFQGSATITIEHLTGEAKPIEANVGDGIPGGARNLDGRIIVKATKTWKESTLNRIVQLTEEAQQNKPKLQRWLDEFGEQYSKVVVGLSFAVAFLGPLLFKWPFMSTSVCRGSIYRALGLMMAASPCALAVAPLAYATAISSCAKKGILLKGGQVLDALASCHTIAFDKTGTLTTGGLMFKAIEPILGHQVGKNMTTHASCCIPSCEKEALAVAAAMEKGTTHPIGRAVVDHSIGKDLPSVSVEKFEYFPGKGLVATLNDTQSGSGRARSLKASLGSVEFITSLCKSEDKSKKIKEAVSASSYGNDFVHAALSVDEKLALKLQLGLCKLVQITLIHLEDRPREGVSDVISELQDKAKLQVMMLTGDHESSARRVAQAVGIGQFHCSLKPEDKLNHVKTISRDMGGGLIMVGEGINDAPALAAATVGIVLAQRASATAIAVADVLLLRDNISAVPFCIAKSRQTSSLVKQNVALALTSIILASLPSVLGFLPLWLTVLLHEGGTLLVCLNSVRALNDPKWSWKEGMQQLSCRLKNVARLDHNTATNSGNMITKAEPLL</sequence>
<dbReference type="InterPro" id="IPR051949">
    <property type="entry name" value="Cation_Transport_ATPase"/>
</dbReference>
<dbReference type="InterPro" id="IPR023214">
    <property type="entry name" value="HAD_sf"/>
</dbReference>
<dbReference type="GO" id="GO:0046872">
    <property type="term" value="F:metal ion binding"/>
    <property type="evidence" value="ECO:0007669"/>
    <property type="project" value="UniProtKB-KW"/>
</dbReference>
<dbReference type="GO" id="GO:0016887">
    <property type="term" value="F:ATP hydrolysis activity"/>
    <property type="evidence" value="ECO:0007669"/>
    <property type="project" value="InterPro"/>
</dbReference>
<reference evidence="14" key="1">
    <citation type="submission" date="2022-08" db="EMBL/GenBank/DDBJ databases">
        <authorList>
            <person name="Gutierrez-Valencia J."/>
        </authorList>
    </citation>
    <scope>NUCLEOTIDE SEQUENCE</scope>
</reference>
<dbReference type="InterPro" id="IPR059000">
    <property type="entry name" value="ATPase_P-type_domA"/>
</dbReference>
<comment type="caution">
    <text evidence="14">The sequence shown here is derived from an EMBL/GenBank/DDBJ whole genome shotgun (WGS) entry which is preliminary data.</text>
</comment>
<dbReference type="PANTHER" id="PTHR43079">
    <property type="entry name" value="PROBABLE CADMIUM/ZINC-TRANSPORTING ATPASE HMA1"/>
    <property type="match status" value="1"/>
</dbReference>
<feature type="transmembrane region" description="Helical" evidence="11">
    <location>
        <begin position="161"/>
        <end position="179"/>
    </location>
</feature>
<dbReference type="PROSITE" id="PS00154">
    <property type="entry name" value="ATPASE_E1_E2"/>
    <property type="match status" value="1"/>
</dbReference>
<keyword evidence="9 11" id="KW-1133">Transmembrane helix</keyword>
<dbReference type="AlphaFoldDB" id="A0AAV0JBI3"/>
<feature type="compositionally biased region" description="Basic residues" evidence="12">
    <location>
        <begin position="76"/>
        <end position="94"/>
    </location>
</feature>
<dbReference type="Pfam" id="PF00122">
    <property type="entry name" value="E1-E2_ATPase"/>
    <property type="match status" value="1"/>
</dbReference>
<dbReference type="PANTHER" id="PTHR43079:SF1">
    <property type="entry name" value="CADMIUM_ZINC-TRANSPORTING ATPASE HMA1, CHLOROPLASTIC-RELATED"/>
    <property type="match status" value="1"/>
</dbReference>
<organism evidence="14 15">
    <name type="scientific">Linum tenue</name>
    <dbReference type="NCBI Taxonomy" id="586396"/>
    <lineage>
        <taxon>Eukaryota</taxon>
        <taxon>Viridiplantae</taxon>
        <taxon>Streptophyta</taxon>
        <taxon>Embryophyta</taxon>
        <taxon>Tracheophyta</taxon>
        <taxon>Spermatophyta</taxon>
        <taxon>Magnoliopsida</taxon>
        <taxon>eudicotyledons</taxon>
        <taxon>Gunneridae</taxon>
        <taxon>Pentapetalae</taxon>
        <taxon>rosids</taxon>
        <taxon>fabids</taxon>
        <taxon>Malpighiales</taxon>
        <taxon>Linaceae</taxon>
        <taxon>Linum</taxon>
    </lineage>
</organism>
<protein>
    <recommendedName>
        <fullName evidence="13">P-type ATPase A domain-containing protein</fullName>
    </recommendedName>
</protein>
<dbReference type="InterPro" id="IPR001757">
    <property type="entry name" value="P_typ_ATPase"/>
</dbReference>
<keyword evidence="15" id="KW-1185">Reference proteome</keyword>
<feature type="transmembrane region" description="Helical" evidence="11">
    <location>
        <begin position="372"/>
        <end position="390"/>
    </location>
</feature>
<dbReference type="Gene3D" id="3.40.50.1000">
    <property type="entry name" value="HAD superfamily/HAD-like"/>
    <property type="match status" value="1"/>
</dbReference>
<dbReference type="SFLD" id="SFLDF00027">
    <property type="entry name" value="p-type_atpase"/>
    <property type="match status" value="1"/>
</dbReference>
<dbReference type="InterPro" id="IPR023298">
    <property type="entry name" value="ATPase_P-typ_TM_dom_sf"/>
</dbReference>
<dbReference type="PRINTS" id="PR00119">
    <property type="entry name" value="CATATPASE"/>
</dbReference>
<keyword evidence="4 11" id="KW-0479">Metal-binding</keyword>
<dbReference type="Pfam" id="PF00702">
    <property type="entry name" value="Hydrolase"/>
    <property type="match status" value="1"/>
</dbReference>
<evidence type="ECO:0000256" key="11">
    <source>
        <dbReference type="RuleBase" id="RU362081"/>
    </source>
</evidence>
<evidence type="ECO:0000259" key="13">
    <source>
        <dbReference type="Pfam" id="PF00122"/>
    </source>
</evidence>
<dbReference type="SFLD" id="SFLDG00002">
    <property type="entry name" value="C1.7:_P-type_atpase_like"/>
    <property type="match status" value="1"/>
</dbReference>
<dbReference type="NCBIfam" id="TIGR01494">
    <property type="entry name" value="ATPase_P-type"/>
    <property type="match status" value="2"/>
</dbReference>
<dbReference type="InterPro" id="IPR044492">
    <property type="entry name" value="P_typ_ATPase_HD_dom"/>
</dbReference>
<evidence type="ECO:0000256" key="12">
    <source>
        <dbReference type="SAM" id="MobiDB-lite"/>
    </source>
</evidence>
<evidence type="ECO:0000256" key="9">
    <source>
        <dbReference type="ARBA" id="ARBA00022989"/>
    </source>
</evidence>
<dbReference type="Gene3D" id="2.70.150.10">
    <property type="entry name" value="Calcium-transporting ATPase, cytoplasmic transduction domain A"/>
    <property type="match status" value="1"/>
</dbReference>
<feature type="region of interest" description="Disordered" evidence="12">
    <location>
        <begin position="62"/>
        <end position="100"/>
    </location>
</feature>
<dbReference type="NCBIfam" id="TIGR01525">
    <property type="entry name" value="ATPase-IB_hvy"/>
    <property type="match status" value="1"/>
</dbReference>
<evidence type="ECO:0000256" key="6">
    <source>
        <dbReference type="ARBA" id="ARBA00022840"/>
    </source>
</evidence>
<keyword evidence="8" id="KW-1278">Translocase</keyword>
<dbReference type="Proteomes" id="UP001154282">
    <property type="component" value="Unassembled WGS sequence"/>
</dbReference>
<evidence type="ECO:0000256" key="1">
    <source>
        <dbReference type="ARBA" id="ARBA00004141"/>
    </source>
</evidence>
<keyword evidence="6 11" id="KW-0067">ATP-binding</keyword>
<dbReference type="InterPro" id="IPR036412">
    <property type="entry name" value="HAD-like_sf"/>
</dbReference>
<dbReference type="EMBL" id="CAMGYJ010000004">
    <property type="protein sequence ID" value="CAI0406213.1"/>
    <property type="molecule type" value="Genomic_DNA"/>
</dbReference>
<evidence type="ECO:0000256" key="8">
    <source>
        <dbReference type="ARBA" id="ARBA00022967"/>
    </source>
</evidence>
<feature type="transmembrane region" description="Helical" evidence="11">
    <location>
        <begin position="186"/>
        <end position="206"/>
    </location>
</feature>
<dbReference type="GO" id="GO:0019829">
    <property type="term" value="F:ATPase-coupled monoatomic cation transmembrane transporter activity"/>
    <property type="evidence" value="ECO:0007669"/>
    <property type="project" value="InterPro"/>
</dbReference>
<accession>A0AAV0JBI3</accession>
<feature type="domain" description="P-type ATPase A" evidence="13">
    <location>
        <begin position="261"/>
        <end position="349"/>
    </location>
</feature>
<gene>
    <name evidence="14" type="ORF">LITE_LOCUS13130</name>
</gene>
<dbReference type="SUPFAM" id="SSF81660">
    <property type="entry name" value="Metal cation-transporting ATPase, ATP-binding domain N"/>
    <property type="match status" value="1"/>
</dbReference>
<evidence type="ECO:0000256" key="10">
    <source>
        <dbReference type="ARBA" id="ARBA00023136"/>
    </source>
</evidence>
<dbReference type="GO" id="GO:0005524">
    <property type="term" value="F:ATP binding"/>
    <property type="evidence" value="ECO:0007669"/>
    <property type="project" value="UniProtKB-UniRule"/>
</dbReference>
<evidence type="ECO:0000256" key="2">
    <source>
        <dbReference type="ARBA" id="ARBA00006024"/>
    </source>
</evidence>
<feature type="compositionally biased region" description="Low complexity" evidence="12">
    <location>
        <begin position="17"/>
        <end position="27"/>
    </location>
</feature>
<keyword evidence="10 11" id="KW-0472">Membrane</keyword>
<feature type="transmembrane region" description="Helical" evidence="11">
    <location>
        <begin position="129"/>
        <end position="149"/>
    </location>
</feature>
<dbReference type="SUPFAM" id="SSF81653">
    <property type="entry name" value="Calcium ATPase, transduction domain A"/>
    <property type="match status" value="1"/>
</dbReference>
<dbReference type="InterPro" id="IPR008250">
    <property type="entry name" value="ATPase_P-typ_transduc_dom_A_sf"/>
</dbReference>
<keyword evidence="5 11" id="KW-0547">Nucleotide-binding</keyword>
<dbReference type="Gene3D" id="3.40.1110.10">
    <property type="entry name" value="Calcium-transporting ATPase, cytoplasmic domain N"/>
    <property type="match status" value="1"/>
</dbReference>
<dbReference type="InterPro" id="IPR023299">
    <property type="entry name" value="ATPase_P-typ_cyto_dom_N"/>
</dbReference>
<keyword evidence="3 11" id="KW-0812">Transmembrane</keyword>
<dbReference type="InterPro" id="IPR027256">
    <property type="entry name" value="P-typ_ATPase_IB"/>
</dbReference>
<evidence type="ECO:0000256" key="7">
    <source>
        <dbReference type="ARBA" id="ARBA00022842"/>
    </source>
</evidence>
<comment type="subcellular location">
    <subcellularLocation>
        <location evidence="1">Membrane</location>
        <topology evidence="1">Multi-pass membrane protein</topology>
    </subcellularLocation>
</comment>
<comment type="similarity">
    <text evidence="2 11">Belongs to the cation transport ATPase (P-type) (TC 3.A.3) family. Type IB subfamily.</text>
</comment>
<evidence type="ECO:0000256" key="4">
    <source>
        <dbReference type="ARBA" id="ARBA00022723"/>
    </source>
</evidence>
<dbReference type="InterPro" id="IPR018303">
    <property type="entry name" value="ATPase_P-typ_P_site"/>
</dbReference>
<evidence type="ECO:0000313" key="14">
    <source>
        <dbReference type="EMBL" id="CAI0406213.1"/>
    </source>
</evidence>
<dbReference type="GO" id="GO:0016020">
    <property type="term" value="C:membrane"/>
    <property type="evidence" value="ECO:0007669"/>
    <property type="project" value="UniProtKB-SubCell"/>
</dbReference>
<proteinExistence type="inferred from homology"/>
<name>A0AAV0JBI3_9ROSI</name>
<evidence type="ECO:0000256" key="5">
    <source>
        <dbReference type="ARBA" id="ARBA00022741"/>
    </source>
</evidence>
<dbReference type="SUPFAM" id="SSF56784">
    <property type="entry name" value="HAD-like"/>
    <property type="match status" value="1"/>
</dbReference>
<dbReference type="CDD" id="cd02079">
    <property type="entry name" value="P-type_ATPase_HM"/>
    <property type="match status" value="1"/>
</dbReference>
<dbReference type="SUPFAM" id="SSF81665">
    <property type="entry name" value="Calcium ATPase, transmembrane domain M"/>
    <property type="match status" value="1"/>
</dbReference>
<keyword evidence="7" id="KW-0460">Magnesium</keyword>